<evidence type="ECO:0000313" key="2">
    <source>
        <dbReference type="EMBL" id="KAG2828711.1"/>
    </source>
</evidence>
<comment type="caution">
    <text evidence="3">The sequence shown here is derived from an EMBL/GenBank/DDBJ whole genome shotgun (WGS) entry which is preliminary data.</text>
</comment>
<dbReference type="Proteomes" id="UP000697107">
    <property type="component" value="Unassembled WGS sequence"/>
</dbReference>
<dbReference type="EMBL" id="RCML01001432">
    <property type="protein sequence ID" value="KAG2962641.1"/>
    <property type="molecule type" value="Genomic_DNA"/>
</dbReference>
<gene>
    <name evidence="2" type="ORF">PC113_g21418</name>
    <name evidence="3" type="ORF">PC115_g21133</name>
    <name evidence="4" type="ORF">PC118_g21324</name>
    <name evidence="5" type="ORF">PC129_g20997</name>
</gene>
<dbReference type="EMBL" id="RCMG01001383">
    <property type="protein sequence ID" value="KAG2828711.1"/>
    <property type="molecule type" value="Genomic_DNA"/>
</dbReference>
<dbReference type="EMBL" id="RCMI01001445">
    <property type="protein sequence ID" value="KAG2885007.1"/>
    <property type="molecule type" value="Genomic_DNA"/>
</dbReference>
<dbReference type="InterPro" id="IPR000953">
    <property type="entry name" value="Chromo/chromo_shadow_dom"/>
</dbReference>
<evidence type="ECO:0000313" key="5">
    <source>
        <dbReference type="EMBL" id="KAG3207965.1"/>
    </source>
</evidence>
<dbReference type="Proteomes" id="UP000774804">
    <property type="component" value="Unassembled WGS sequence"/>
</dbReference>
<dbReference type="InterPro" id="IPR016197">
    <property type="entry name" value="Chromo-like_dom_sf"/>
</dbReference>
<evidence type="ECO:0000313" key="3">
    <source>
        <dbReference type="EMBL" id="KAG2885007.1"/>
    </source>
</evidence>
<dbReference type="Pfam" id="PF00385">
    <property type="entry name" value="Chromo"/>
    <property type="match status" value="1"/>
</dbReference>
<reference evidence="3" key="1">
    <citation type="submission" date="2018-10" db="EMBL/GenBank/DDBJ databases">
        <title>Effector identification in a new, highly contiguous assembly of the strawberry crown rot pathogen Phytophthora cactorum.</title>
        <authorList>
            <person name="Armitage A.D."/>
            <person name="Nellist C.F."/>
            <person name="Bates H."/>
            <person name="Vickerstaff R.J."/>
            <person name="Harrison R.J."/>
        </authorList>
    </citation>
    <scope>NUCLEOTIDE SEQUENCE</scope>
    <source>
        <strain evidence="2">15-7</strain>
        <strain evidence="3">4032</strain>
        <strain evidence="4">P415</strain>
        <strain evidence="5">P421</strain>
    </source>
</reference>
<dbReference type="AlphaFoldDB" id="A0A8T1AQI6"/>
<evidence type="ECO:0000313" key="4">
    <source>
        <dbReference type="EMBL" id="KAG2962641.1"/>
    </source>
</evidence>
<feature type="domain" description="Chromo" evidence="1">
    <location>
        <begin position="117"/>
        <end position="176"/>
    </location>
</feature>
<dbReference type="SUPFAM" id="SSF54160">
    <property type="entry name" value="Chromo domain-like"/>
    <property type="match status" value="1"/>
</dbReference>
<dbReference type="Proteomes" id="UP000760860">
    <property type="component" value="Unassembled WGS sequence"/>
</dbReference>
<dbReference type="Gene3D" id="2.40.50.40">
    <property type="match status" value="1"/>
</dbReference>
<accession>A0A8T1AQI6</accession>
<name>A0A8T1AQI6_9STRA</name>
<organism evidence="3 6">
    <name type="scientific">Phytophthora cactorum</name>
    <dbReference type="NCBI Taxonomy" id="29920"/>
    <lineage>
        <taxon>Eukaryota</taxon>
        <taxon>Sar</taxon>
        <taxon>Stramenopiles</taxon>
        <taxon>Oomycota</taxon>
        <taxon>Peronosporomycetes</taxon>
        <taxon>Peronosporales</taxon>
        <taxon>Peronosporaceae</taxon>
        <taxon>Phytophthora</taxon>
    </lineage>
</organism>
<dbReference type="PROSITE" id="PS50013">
    <property type="entry name" value="CHROMO_2"/>
    <property type="match status" value="1"/>
</dbReference>
<evidence type="ECO:0000259" key="1">
    <source>
        <dbReference type="PROSITE" id="PS50013"/>
    </source>
</evidence>
<proteinExistence type="predicted"/>
<sequence length="176" mass="20256">MYRRRRRSGVSQLLEGSNTVVEPHYLRSKFQLDVQRGLSGLRDLRLLIAQLLLQLGELSTLELIQSGYTIIQSAGVTVNPRLAEGYRSYGQPQVDRTRGIFPPPPPPLRDARGSTRWMVEQIVGYEPPKTNRDQARIRIRWRGFPPHRDTWEPRNVLIEDVPEMVRAYEAQNGVQA</sequence>
<dbReference type="CDD" id="cd00024">
    <property type="entry name" value="CD_CSD"/>
    <property type="match status" value="1"/>
</dbReference>
<protein>
    <recommendedName>
        <fullName evidence="1">Chromo domain-containing protein</fullName>
    </recommendedName>
</protein>
<dbReference type="EMBL" id="RCMV01001586">
    <property type="protein sequence ID" value="KAG3207965.1"/>
    <property type="molecule type" value="Genomic_DNA"/>
</dbReference>
<evidence type="ECO:0000313" key="6">
    <source>
        <dbReference type="Proteomes" id="UP000774804"/>
    </source>
</evidence>
<dbReference type="Proteomes" id="UP000735874">
    <property type="component" value="Unassembled WGS sequence"/>
</dbReference>
<dbReference type="InterPro" id="IPR023780">
    <property type="entry name" value="Chromo_domain"/>
</dbReference>